<accession>A0A192A409</accession>
<dbReference type="PANTHER" id="PTHR43353:SF3">
    <property type="entry name" value="ALDEHYDE DEHYDROGENASE-RELATED"/>
    <property type="match status" value="1"/>
</dbReference>
<dbReference type="CDD" id="cd07129">
    <property type="entry name" value="ALDH_KGSADH"/>
    <property type="match status" value="1"/>
</dbReference>
<dbReference type="STRING" id="190721.ACS15_4456"/>
<sequence length="523" mass="54159">MTLSGELLLGAARVAGGAGTVRAMNPATGEWLEPEFTLASKADAARAAELAAAAFDVYRETAPEARAAFLEAIASQIEALGDALIERAMAESALPRARLEGERGRTCGQLRLFANVVRAGDAVGARLDSALPERKPLPRSDLRLRRIALGPVAVFGASNFPLAFSVAGGDTASALAAGCPVVVKAHPAHPGTSELVGRAIQAAVAQCGLPEGVFSLILADNDVAGALVADPRIQAVGFTGSRAGGQALLRIAQARPQPIPVYGELSAINPVFLLPDALAKRAAALGQQYVASLTMGAGQFCTNPGLLLAIDGPDLDAFEAAAATAMAGAAAQPMLTAGIHAAYTRGVDKLAGEANVRCVARGQGSDQPNRGQAGFYTTDAKSFQAQPTLHDEVFGATGLVVRCRDAEELCALAESLEGQLTATLHLDAGDTAIARSLLPILERKAGRILANGWPTGVEVCQAMVHGGPWPATTDSRTTSVGTAAIERFLRPVCYQDLPAELLPQALQDANPLKLRRLVDGQWQ</sequence>
<dbReference type="AlphaFoldDB" id="A0A192A409"/>
<dbReference type="GeneID" id="61528496"/>
<dbReference type="SUPFAM" id="SSF53720">
    <property type="entry name" value="ALDH-like"/>
    <property type="match status" value="1"/>
</dbReference>
<dbReference type="RefSeq" id="WP_064807235.1">
    <property type="nucleotide sequence ID" value="NZ_CP016023.1"/>
</dbReference>
<name>A0A192A409_9RALS</name>
<gene>
    <name evidence="1" type="ORF">A9Y76_20895</name>
</gene>
<dbReference type="Gene3D" id="3.40.309.10">
    <property type="entry name" value="Aldehyde Dehydrogenase, Chain A, domain 2"/>
    <property type="match status" value="1"/>
</dbReference>
<organism evidence="1 2">
    <name type="scientific">Ralstonia insidiosa</name>
    <dbReference type="NCBI Taxonomy" id="190721"/>
    <lineage>
        <taxon>Bacteria</taxon>
        <taxon>Pseudomonadati</taxon>
        <taxon>Pseudomonadota</taxon>
        <taxon>Betaproteobacteria</taxon>
        <taxon>Burkholderiales</taxon>
        <taxon>Burkholderiaceae</taxon>
        <taxon>Ralstonia</taxon>
    </lineage>
</organism>
<evidence type="ECO:0000313" key="1">
    <source>
        <dbReference type="EMBL" id="ANJ75001.1"/>
    </source>
</evidence>
<dbReference type="InterPro" id="IPR016162">
    <property type="entry name" value="Ald_DH_N"/>
</dbReference>
<dbReference type="InterPro" id="IPR050740">
    <property type="entry name" value="Aldehyde_DH_Superfamily"/>
</dbReference>
<dbReference type="OrthoDB" id="9770537at2"/>
<dbReference type="InterPro" id="IPR016163">
    <property type="entry name" value="Ald_DH_C"/>
</dbReference>
<dbReference type="EMBL" id="CP016023">
    <property type="protein sequence ID" value="ANJ75001.1"/>
    <property type="molecule type" value="Genomic_DNA"/>
</dbReference>
<dbReference type="PANTHER" id="PTHR43353">
    <property type="entry name" value="SUCCINATE-SEMIALDEHYDE DEHYDROGENASE, MITOCHONDRIAL"/>
    <property type="match status" value="1"/>
</dbReference>
<proteinExistence type="predicted"/>
<dbReference type="Pfam" id="PF00171">
    <property type="entry name" value="Aldedh"/>
    <property type="match status" value="1"/>
</dbReference>
<reference evidence="2" key="1">
    <citation type="submission" date="2016-06" db="EMBL/GenBank/DDBJ databases">
        <authorList>
            <person name="Xu Y."/>
            <person name="Nagy A."/>
            <person name="Yan X."/>
            <person name="Kim S.W."/>
            <person name="Haley B."/>
            <person name="Liu N.T."/>
            <person name="Nou X."/>
        </authorList>
    </citation>
    <scope>NUCLEOTIDE SEQUENCE [LARGE SCALE GENOMIC DNA]</scope>
    <source>
        <strain evidence="2">ATCC 49129</strain>
    </source>
</reference>
<protein>
    <submittedName>
        <fullName evidence="1">2,5-dioxovalerate dehydrogenase</fullName>
    </submittedName>
</protein>
<dbReference type="InterPro" id="IPR015590">
    <property type="entry name" value="Aldehyde_DH_dom"/>
</dbReference>
<dbReference type="Proteomes" id="UP000078572">
    <property type="component" value="Chromosome 2"/>
</dbReference>
<dbReference type="InterPro" id="IPR044151">
    <property type="entry name" value="ALDH_KGSADH"/>
</dbReference>
<evidence type="ECO:0000313" key="2">
    <source>
        <dbReference type="Proteomes" id="UP000078572"/>
    </source>
</evidence>
<dbReference type="InterPro" id="IPR016161">
    <property type="entry name" value="Ald_DH/histidinol_DH"/>
</dbReference>
<keyword evidence="2" id="KW-1185">Reference proteome</keyword>
<dbReference type="GO" id="GO:0016620">
    <property type="term" value="F:oxidoreductase activity, acting on the aldehyde or oxo group of donors, NAD or NADP as acceptor"/>
    <property type="evidence" value="ECO:0007669"/>
    <property type="project" value="InterPro"/>
</dbReference>
<dbReference type="Gene3D" id="3.40.605.10">
    <property type="entry name" value="Aldehyde Dehydrogenase, Chain A, domain 1"/>
    <property type="match status" value="1"/>
</dbReference>